<dbReference type="EMBL" id="CP104013">
    <property type="protein sequence ID" value="UYP47397.1"/>
    <property type="molecule type" value="Genomic_DNA"/>
</dbReference>
<dbReference type="InterPro" id="IPR046142">
    <property type="entry name" value="DUF6144"/>
</dbReference>
<evidence type="ECO:0008006" key="3">
    <source>
        <dbReference type="Google" id="ProtNLM"/>
    </source>
</evidence>
<name>A0ABY6HX33_9ARCH</name>
<organism evidence="1 2">
    <name type="scientific">Candidatus Lokiarchaeum ossiferum</name>
    <dbReference type="NCBI Taxonomy" id="2951803"/>
    <lineage>
        <taxon>Archaea</taxon>
        <taxon>Promethearchaeati</taxon>
        <taxon>Promethearchaeota</taxon>
        <taxon>Promethearchaeia</taxon>
        <taxon>Promethearchaeales</taxon>
        <taxon>Promethearchaeaceae</taxon>
        <taxon>Candidatus Lokiarchaeum</taxon>
    </lineage>
</organism>
<evidence type="ECO:0000313" key="2">
    <source>
        <dbReference type="Proteomes" id="UP001208689"/>
    </source>
</evidence>
<protein>
    <recommendedName>
        <fullName evidence="3">L-2-amino-thiazoline-4-carboxylic acid hydrolase</fullName>
    </recommendedName>
</protein>
<dbReference type="Proteomes" id="UP001208689">
    <property type="component" value="Chromosome"/>
</dbReference>
<accession>A0ABY6HX33</accession>
<proteinExistence type="predicted"/>
<sequence length="335" mass="38889">MSLSKYIEYLTQKNISSEKCEAALSLMQDFETYLHSVGADARNITYDLVQNFVAQMIERRINTEQNFVYILYYGYYLNNFEIINAIMEIIDGGEMFPNLSKQLIAKFGQKFHDEIFTDVELPPLGTHPKKKPEIAKILVSRIIDKLGPEKSVQFFKTGLRDKYPQAYVKGHETFKKLQNVDELLKIKHQTLVENLTKCFNENSLFFTQPVTREVLDFVKSDQSISAGIRKGDTIYMKKIPYMTNKVLEETDQRKRNYYVCHNPMIREAFLEEDQPIDPIFCNCSGGFMKNYWEAVLDCEVDVELLDSVMMGGKFCEFAIHLPSEIVEKTKNHPVV</sequence>
<dbReference type="Pfam" id="PF19641">
    <property type="entry name" value="DUF6144"/>
    <property type="match status" value="1"/>
</dbReference>
<gene>
    <name evidence="1" type="ORF">NEF87_003682</name>
</gene>
<evidence type="ECO:0000313" key="1">
    <source>
        <dbReference type="EMBL" id="UYP47397.1"/>
    </source>
</evidence>
<keyword evidence="2" id="KW-1185">Reference proteome</keyword>
<reference evidence="1" key="1">
    <citation type="submission" date="2022-09" db="EMBL/GenBank/DDBJ databases">
        <title>Actin cytoskeleton and complex cell architecture in an #Asgard archaeon.</title>
        <authorList>
            <person name="Ponce Toledo R.I."/>
            <person name="Schleper C."/>
            <person name="Rodrigues Oliveira T."/>
            <person name="Wollweber F."/>
            <person name="Xu J."/>
            <person name="Rittmann S."/>
            <person name="Klingl A."/>
            <person name="Pilhofer M."/>
        </authorList>
    </citation>
    <scope>NUCLEOTIDE SEQUENCE</scope>
    <source>
        <strain evidence="1">B-35</strain>
    </source>
</reference>